<proteinExistence type="predicted"/>
<keyword evidence="3" id="KW-1185">Reference proteome</keyword>
<evidence type="ECO:0000313" key="2">
    <source>
        <dbReference type="EMBL" id="MCD7466725.1"/>
    </source>
</evidence>
<name>A0ABS8T6T1_DATST</name>
<feature type="region of interest" description="Disordered" evidence="1">
    <location>
        <begin position="95"/>
        <end position="130"/>
    </location>
</feature>
<protein>
    <submittedName>
        <fullName evidence="2">Uncharacterized protein</fullName>
    </submittedName>
</protein>
<evidence type="ECO:0000256" key="1">
    <source>
        <dbReference type="SAM" id="MobiDB-lite"/>
    </source>
</evidence>
<accession>A0ABS8T6T1</accession>
<gene>
    <name evidence="2" type="ORF">HAX54_003719</name>
</gene>
<feature type="compositionally biased region" description="Basic and acidic residues" evidence="1">
    <location>
        <begin position="105"/>
        <end position="130"/>
    </location>
</feature>
<dbReference type="Proteomes" id="UP000823775">
    <property type="component" value="Unassembled WGS sequence"/>
</dbReference>
<reference evidence="2 3" key="1">
    <citation type="journal article" date="2021" name="BMC Genomics">
        <title>Datura genome reveals duplications of psychoactive alkaloid biosynthetic genes and high mutation rate following tissue culture.</title>
        <authorList>
            <person name="Rajewski A."/>
            <person name="Carter-House D."/>
            <person name="Stajich J."/>
            <person name="Litt A."/>
        </authorList>
    </citation>
    <scope>NUCLEOTIDE SEQUENCE [LARGE SCALE GENOMIC DNA]</scope>
    <source>
        <strain evidence="2">AR-01</strain>
    </source>
</reference>
<organism evidence="2 3">
    <name type="scientific">Datura stramonium</name>
    <name type="common">Jimsonweed</name>
    <name type="synonym">Common thornapple</name>
    <dbReference type="NCBI Taxonomy" id="4076"/>
    <lineage>
        <taxon>Eukaryota</taxon>
        <taxon>Viridiplantae</taxon>
        <taxon>Streptophyta</taxon>
        <taxon>Embryophyta</taxon>
        <taxon>Tracheophyta</taxon>
        <taxon>Spermatophyta</taxon>
        <taxon>Magnoliopsida</taxon>
        <taxon>eudicotyledons</taxon>
        <taxon>Gunneridae</taxon>
        <taxon>Pentapetalae</taxon>
        <taxon>asterids</taxon>
        <taxon>lamiids</taxon>
        <taxon>Solanales</taxon>
        <taxon>Solanaceae</taxon>
        <taxon>Solanoideae</taxon>
        <taxon>Datureae</taxon>
        <taxon>Datura</taxon>
    </lineage>
</organism>
<comment type="caution">
    <text evidence="2">The sequence shown here is derived from an EMBL/GenBank/DDBJ whole genome shotgun (WGS) entry which is preliminary data.</text>
</comment>
<dbReference type="EMBL" id="JACEIK010001170">
    <property type="protein sequence ID" value="MCD7466725.1"/>
    <property type="molecule type" value="Genomic_DNA"/>
</dbReference>
<sequence>MCGDYSECMLGRRRTVVSHRIFLMVRGGGKVREEKRRRGWCRLEEIFSDGPFLGRLVSAGFWSKWWMNFLRWRREEDGDAVAEGVRHWCCFAGGAERKRKNGGSPEKEERDGGRRGGDCLLKKRENGENV</sequence>
<evidence type="ECO:0000313" key="3">
    <source>
        <dbReference type="Proteomes" id="UP000823775"/>
    </source>
</evidence>